<feature type="region of interest" description="Disordered" evidence="8">
    <location>
        <begin position="1"/>
        <end position="97"/>
    </location>
</feature>
<keyword evidence="4 6" id="KW-0067">ATP-binding</keyword>
<accession>A0A8K1C3Q3</accession>
<organism evidence="11 12">
    <name type="scientific">Pythium oligandrum</name>
    <name type="common">Mycoparasitic fungus</name>
    <dbReference type="NCBI Taxonomy" id="41045"/>
    <lineage>
        <taxon>Eukaryota</taxon>
        <taxon>Sar</taxon>
        <taxon>Stramenopiles</taxon>
        <taxon>Oomycota</taxon>
        <taxon>Peronosporomycetes</taxon>
        <taxon>Pythiales</taxon>
        <taxon>Pythiaceae</taxon>
        <taxon>Pythium</taxon>
    </lineage>
</organism>
<dbReference type="Pfam" id="PF13959">
    <property type="entry name" value="CTE_SPB4"/>
    <property type="match status" value="1"/>
</dbReference>
<comment type="caution">
    <text evidence="11">The sequence shown here is derived from an EMBL/GenBank/DDBJ whole genome shotgun (WGS) entry which is preliminary data.</text>
</comment>
<protein>
    <recommendedName>
        <fullName evidence="7">ATP-dependent RNA helicase</fullName>
        <ecNumber evidence="7">3.6.4.13</ecNumber>
    </recommendedName>
</protein>
<dbReference type="EMBL" id="SPLM01000146">
    <property type="protein sequence ID" value="TMW55929.1"/>
    <property type="molecule type" value="Genomic_DNA"/>
</dbReference>
<name>A0A8K1C3Q3_PYTOL</name>
<sequence>MTFQLNIAASGGAPRVQKKKKSTFRAKKNAKKSAKGKAQLQTHGDVKRPVSRPPRTIKPIMEKKEVETRIPEKEEPVEQSEVVESEEEDAPEEESDDELMEAMNAVETEPEAITAAVETVVEEEPKTPEETTEGETKEKEKAFGTRKNPNKAAYEPTKFTSVRATIDNVLDRPLASSSSEKIFAHTTFESMQLHPRMIEILKKDTSTGGFAFSRPTNVQVKTIPQVLLGKDVLVKSETGSGKTLSYLLPIVQKLQSIEPRVGRQDGCLALILAPTRELCLQIQETAEKLTKAFVFLVPGVVVGGEKKKAEKARLRKGISILIATPGRLADHLVNTQSFNYARLQFLVLDEADRLLDMGFQKQITQILEIIDATTKNNQYTGGRRQNVLVSATINSGVQELAKMSLTKPVLIDADKDNQQYDAEIASNEAAGGPERFSTPHQLMQHFMIVPTKTRLCALSCFLRQELTNPERKQCKIVVFMSTCDAVDFHYELFQKCAWPSRKGATVVEKTAKKGVVSPLLGEQGALFRLHGNIPQQERMTAFKNFCTTTTGVLFCTDIAARGLNLPTVQWIVQYDPPTETRDYVHRVGRTARSGNKGSSLLFLMPSESEYLDYLKKHNLTLNALSLEKTITRVANGGGFSKSKKKLLHEVIQSDLQYLFEQTLLGDKELFELACQGFHSFVRSYATHSSDTRSIFHVRGLHFGHIAKSFALREPPASSKLRDTGINAKKGTLQKRKERDDKEKERYVKKTKREQQQKRKYVQQVSEFAD</sequence>
<dbReference type="PROSITE" id="PS00039">
    <property type="entry name" value="DEAD_ATP_HELICASE"/>
    <property type="match status" value="1"/>
</dbReference>
<feature type="domain" description="Helicase C-terminal" evidence="10">
    <location>
        <begin position="461"/>
        <end position="634"/>
    </location>
</feature>
<dbReference type="InterPro" id="IPR027417">
    <property type="entry name" value="P-loop_NTPase"/>
</dbReference>
<feature type="compositionally biased region" description="Acidic residues" evidence="8">
    <location>
        <begin position="77"/>
        <end position="97"/>
    </location>
</feature>
<feature type="region of interest" description="Disordered" evidence="8">
    <location>
        <begin position="121"/>
        <end position="152"/>
    </location>
</feature>
<keyword evidence="3 6" id="KW-0347">Helicase</keyword>
<comment type="function">
    <text evidence="7">RNA helicase.</text>
</comment>
<dbReference type="EC" id="3.6.4.13" evidence="7"/>
<dbReference type="Gene3D" id="3.40.50.300">
    <property type="entry name" value="P-loop containing nucleotide triphosphate hydrolases"/>
    <property type="match status" value="2"/>
</dbReference>
<evidence type="ECO:0000256" key="6">
    <source>
        <dbReference type="RuleBase" id="RU000492"/>
    </source>
</evidence>
<dbReference type="SMART" id="SM00490">
    <property type="entry name" value="HELICc"/>
    <property type="match status" value="1"/>
</dbReference>
<dbReference type="InterPro" id="IPR014001">
    <property type="entry name" value="Helicase_ATP-bd"/>
</dbReference>
<dbReference type="GO" id="GO:0016787">
    <property type="term" value="F:hydrolase activity"/>
    <property type="evidence" value="ECO:0007669"/>
    <property type="project" value="UniProtKB-KW"/>
</dbReference>
<dbReference type="CDD" id="cd17949">
    <property type="entry name" value="DEADc_DDX31"/>
    <property type="match status" value="1"/>
</dbReference>
<feature type="compositionally biased region" description="Basic and acidic residues" evidence="8">
    <location>
        <begin position="734"/>
        <end position="756"/>
    </location>
</feature>
<dbReference type="SMART" id="SM01178">
    <property type="entry name" value="DUF4217"/>
    <property type="match status" value="1"/>
</dbReference>
<evidence type="ECO:0000256" key="7">
    <source>
        <dbReference type="RuleBase" id="RU365068"/>
    </source>
</evidence>
<dbReference type="PANTHER" id="PTHR24031">
    <property type="entry name" value="RNA HELICASE"/>
    <property type="match status" value="1"/>
</dbReference>
<dbReference type="GO" id="GO:0003724">
    <property type="term" value="F:RNA helicase activity"/>
    <property type="evidence" value="ECO:0007669"/>
    <property type="project" value="UniProtKB-EC"/>
</dbReference>
<feature type="compositionally biased region" description="Basic and acidic residues" evidence="8">
    <location>
        <begin position="123"/>
        <end position="143"/>
    </location>
</feature>
<feature type="compositionally biased region" description="Basic and acidic residues" evidence="8">
    <location>
        <begin position="60"/>
        <end position="76"/>
    </location>
</feature>
<dbReference type="InterPro" id="IPR001650">
    <property type="entry name" value="Helicase_C-like"/>
</dbReference>
<comment type="similarity">
    <text evidence="6">Belongs to the DEAD box helicase family.</text>
</comment>
<evidence type="ECO:0000313" key="11">
    <source>
        <dbReference type="EMBL" id="TMW55929.1"/>
    </source>
</evidence>
<comment type="domain">
    <text evidence="7">The Q motif is unique to and characteristic of the DEAD box family of RNA helicases and controls ATP binding and hydrolysis.</text>
</comment>
<evidence type="ECO:0000313" key="12">
    <source>
        <dbReference type="Proteomes" id="UP000794436"/>
    </source>
</evidence>
<evidence type="ECO:0000259" key="9">
    <source>
        <dbReference type="PROSITE" id="PS51192"/>
    </source>
</evidence>
<reference evidence="11" key="1">
    <citation type="submission" date="2019-03" db="EMBL/GenBank/DDBJ databases">
        <title>Long read genome sequence of the mycoparasitic Pythium oligandrum ATCC 38472 isolated from sugarbeet rhizosphere.</title>
        <authorList>
            <person name="Gaulin E."/>
        </authorList>
    </citation>
    <scope>NUCLEOTIDE SEQUENCE</scope>
    <source>
        <strain evidence="11">ATCC 38472_TT</strain>
    </source>
</reference>
<dbReference type="CDD" id="cd18787">
    <property type="entry name" value="SF2_C_DEAD"/>
    <property type="match status" value="1"/>
</dbReference>
<keyword evidence="5 7" id="KW-0694">RNA-binding</keyword>
<evidence type="ECO:0000256" key="4">
    <source>
        <dbReference type="ARBA" id="ARBA00022840"/>
    </source>
</evidence>
<dbReference type="Pfam" id="PF00271">
    <property type="entry name" value="Helicase_C"/>
    <property type="match status" value="1"/>
</dbReference>
<dbReference type="OrthoDB" id="422663at2759"/>
<evidence type="ECO:0000259" key="10">
    <source>
        <dbReference type="PROSITE" id="PS51194"/>
    </source>
</evidence>
<dbReference type="InterPro" id="IPR011545">
    <property type="entry name" value="DEAD/DEAH_box_helicase_dom"/>
</dbReference>
<evidence type="ECO:0000256" key="2">
    <source>
        <dbReference type="ARBA" id="ARBA00022801"/>
    </source>
</evidence>
<dbReference type="PROSITE" id="PS51192">
    <property type="entry name" value="HELICASE_ATP_BIND_1"/>
    <property type="match status" value="1"/>
</dbReference>
<dbReference type="PROSITE" id="PS51194">
    <property type="entry name" value="HELICASE_CTER"/>
    <property type="match status" value="1"/>
</dbReference>
<proteinExistence type="inferred from homology"/>
<comment type="catalytic activity">
    <reaction evidence="7">
        <text>ATP + H2O = ADP + phosphate + H(+)</text>
        <dbReference type="Rhea" id="RHEA:13065"/>
        <dbReference type="ChEBI" id="CHEBI:15377"/>
        <dbReference type="ChEBI" id="CHEBI:15378"/>
        <dbReference type="ChEBI" id="CHEBI:30616"/>
        <dbReference type="ChEBI" id="CHEBI:43474"/>
        <dbReference type="ChEBI" id="CHEBI:456216"/>
        <dbReference type="EC" id="3.6.4.13"/>
    </reaction>
</comment>
<feature type="compositionally biased region" description="Basic residues" evidence="8">
    <location>
        <begin position="16"/>
        <end position="35"/>
    </location>
</feature>
<dbReference type="AlphaFoldDB" id="A0A8K1C3Q3"/>
<evidence type="ECO:0000256" key="5">
    <source>
        <dbReference type="ARBA" id="ARBA00022884"/>
    </source>
</evidence>
<feature type="region of interest" description="Disordered" evidence="8">
    <location>
        <begin position="716"/>
        <end position="769"/>
    </location>
</feature>
<dbReference type="SUPFAM" id="SSF52540">
    <property type="entry name" value="P-loop containing nucleoside triphosphate hydrolases"/>
    <property type="match status" value="2"/>
</dbReference>
<dbReference type="Pfam" id="PF00270">
    <property type="entry name" value="DEAD"/>
    <property type="match status" value="1"/>
</dbReference>
<evidence type="ECO:0000256" key="1">
    <source>
        <dbReference type="ARBA" id="ARBA00022741"/>
    </source>
</evidence>
<dbReference type="GO" id="GO:0005524">
    <property type="term" value="F:ATP binding"/>
    <property type="evidence" value="ECO:0007669"/>
    <property type="project" value="UniProtKB-UniRule"/>
</dbReference>
<keyword evidence="2 6" id="KW-0378">Hydrolase</keyword>
<dbReference type="InterPro" id="IPR025313">
    <property type="entry name" value="SPB4-like_CTE"/>
</dbReference>
<evidence type="ECO:0000256" key="3">
    <source>
        <dbReference type="ARBA" id="ARBA00022806"/>
    </source>
</evidence>
<keyword evidence="1 6" id="KW-0547">Nucleotide-binding</keyword>
<gene>
    <name evidence="11" type="ORF">Poli38472_008577</name>
</gene>
<evidence type="ECO:0000256" key="8">
    <source>
        <dbReference type="SAM" id="MobiDB-lite"/>
    </source>
</evidence>
<dbReference type="SMART" id="SM00487">
    <property type="entry name" value="DEXDc"/>
    <property type="match status" value="1"/>
</dbReference>
<dbReference type="Proteomes" id="UP000794436">
    <property type="component" value="Unassembled WGS sequence"/>
</dbReference>
<dbReference type="InterPro" id="IPR000629">
    <property type="entry name" value="RNA-helicase_DEAD-box_CS"/>
</dbReference>
<feature type="domain" description="Helicase ATP-binding" evidence="9">
    <location>
        <begin position="223"/>
        <end position="411"/>
    </location>
</feature>
<dbReference type="GO" id="GO:0003723">
    <property type="term" value="F:RNA binding"/>
    <property type="evidence" value="ECO:0007669"/>
    <property type="project" value="UniProtKB-UniRule"/>
</dbReference>
<keyword evidence="12" id="KW-1185">Reference proteome</keyword>